<evidence type="ECO:0000256" key="1">
    <source>
        <dbReference type="SAM" id="MobiDB-lite"/>
    </source>
</evidence>
<feature type="compositionally biased region" description="Low complexity" evidence="1">
    <location>
        <begin position="115"/>
        <end position="124"/>
    </location>
</feature>
<dbReference type="Proteomes" id="UP000198287">
    <property type="component" value="Unassembled WGS sequence"/>
</dbReference>
<feature type="transmembrane region" description="Helical" evidence="2">
    <location>
        <begin position="682"/>
        <end position="703"/>
    </location>
</feature>
<feature type="compositionally biased region" description="Polar residues" evidence="1">
    <location>
        <begin position="102"/>
        <end position="114"/>
    </location>
</feature>
<feature type="transmembrane region" description="Helical" evidence="2">
    <location>
        <begin position="552"/>
        <end position="571"/>
    </location>
</feature>
<organism evidence="3 4">
    <name type="scientific">Folsomia candida</name>
    <name type="common">Springtail</name>
    <dbReference type="NCBI Taxonomy" id="158441"/>
    <lineage>
        <taxon>Eukaryota</taxon>
        <taxon>Metazoa</taxon>
        <taxon>Ecdysozoa</taxon>
        <taxon>Arthropoda</taxon>
        <taxon>Hexapoda</taxon>
        <taxon>Collembola</taxon>
        <taxon>Entomobryomorpha</taxon>
        <taxon>Isotomoidea</taxon>
        <taxon>Isotomidae</taxon>
        <taxon>Proisotominae</taxon>
        <taxon>Folsomia</taxon>
    </lineage>
</organism>
<name>A0A226CVJ2_FOLCA</name>
<feature type="transmembrane region" description="Helical" evidence="2">
    <location>
        <begin position="505"/>
        <end position="524"/>
    </location>
</feature>
<feature type="compositionally biased region" description="Low complexity" evidence="1">
    <location>
        <begin position="382"/>
        <end position="392"/>
    </location>
</feature>
<evidence type="ECO:0000313" key="4">
    <source>
        <dbReference type="Proteomes" id="UP000198287"/>
    </source>
</evidence>
<feature type="compositionally biased region" description="Acidic residues" evidence="1">
    <location>
        <begin position="324"/>
        <end position="347"/>
    </location>
</feature>
<feature type="compositionally biased region" description="Basic residues" evidence="1">
    <location>
        <begin position="170"/>
        <end position="182"/>
    </location>
</feature>
<keyword evidence="2" id="KW-0812">Transmembrane</keyword>
<keyword evidence="4" id="KW-1185">Reference proteome</keyword>
<dbReference type="EMBL" id="LNIX01000057">
    <property type="protein sequence ID" value="OXA37412.1"/>
    <property type="molecule type" value="Genomic_DNA"/>
</dbReference>
<comment type="caution">
    <text evidence="3">The sequence shown here is derived from an EMBL/GenBank/DDBJ whole genome shotgun (WGS) entry which is preliminary data.</text>
</comment>
<feature type="compositionally biased region" description="Polar residues" evidence="1">
    <location>
        <begin position="146"/>
        <end position="162"/>
    </location>
</feature>
<feature type="transmembrane region" description="Helical" evidence="2">
    <location>
        <begin position="464"/>
        <end position="485"/>
    </location>
</feature>
<accession>A0A226CVJ2</accession>
<proteinExistence type="predicted"/>
<feature type="compositionally biased region" description="Basic and acidic residues" evidence="1">
    <location>
        <begin position="367"/>
        <end position="380"/>
    </location>
</feature>
<feature type="transmembrane region" description="Helical" evidence="2">
    <location>
        <begin position="428"/>
        <end position="452"/>
    </location>
</feature>
<sequence>MDKNRRVVRTPPDAEERGESIALNYFGSISSDPCPRPNSGERLTTIDEDLTNEADNSIHIDVQTHGWIEGVLVPCDSDTFDAMTEDPPLDDDIVLPQIETNAPQIDTGNLEQNETSPSSSTSPPFLLPVGNDDEELSPPTPPNLPRKSTMSESGPMHNSNANPPQPSKPPVKRPHTSPHFRSSRPAPFRPRSVGSNDLDRNVLQSHVTPKSPQPVVLETSYATKIKQFFTNIRSTVAAPVLEENSIAEQASPHENQGQNEQVSIDMTLRNQNEDENVETGEGISQPVETFPPTSTIMRPFSAFRSALSNTNFLVFSTLHISEFDPGDDQAENEVGETDATAEAEVDDTNVRPGKSRPQSAPAFVHTPDIKESHLDDKTEQRSGSPPSGSAMAVSGAGGGIGGLVHQWMNVKMAGNRLKNLAEIKRNLFLAPLQFFQAIINVGACLGICPFFIEEEGGVFKLKSNPIVSGFVIALVAAATVLQAILTGQLWKPTNLKEEPETAVKFVKMATTTLLLLSYLFSITINRRKFGKMYKSFNIQSEQAVEEANRRKVQLRILASFLTLGLFALLNYDEWISIIRVEGLDNLLQKLRNESNNLANWDSSAESFLYSYVVGGSIMGLKVIISMLLIQNDLILWGASLSAYFIERAARKFFFKDNSPLDIKQASDVFRSIKAQTHAINSAIGPIATATIMQMIPFCVYAVYQLTQGEIAWFDIFIVVMKLGHIVVAAEASANTTNLVDKILTERAVFSPGSGEQVQEFVIVTRNPICLEGLDFFDVTYQILGEILIYVVTYFLLMAELRPDTDKQKAEDYSKIVKTNETRKLLVGIVREALAKCTK</sequence>
<reference evidence="3 4" key="1">
    <citation type="submission" date="2015-12" db="EMBL/GenBank/DDBJ databases">
        <title>The genome of Folsomia candida.</title>
        <authorList>
            <person name="Faddeeva A."/>
            <person name="Derks M.F."/>
            <person name="Anvar Y."/>
            <person name="Smit S."/>
            <person name="Van Straalen N."/>
            <person name="Roelofs D."/>
        </authorList>
    </citation>
    <scope>NUCLEOTIDE SEQUENCE [LARGE SCALE GENOMIC DNA]</scope>
    <source>
        <strain evidence="3 4">VU population</strain>
        <tissue evidence="3">Whole body</tissue>
    </source>
</reference>
<evidence type="ECO:0000256" key="2">
    <source>
        <dbReference type="SAM" id="Phobius"/>
    </source>
</evidence>
<protein>
    <submittedName>
        <fullName evidence="3">Uncharacterized protein</fullName>
    </submittedName>
</protein>
<feature type="region of interest" description="Disordered" evidence="1">
    <location>
        <begin position="102"/>
        <end position="197"/>
    </location>
</feature>
<feature type="transmembrane region" description="Helical" evidence="2">
    <location>
        <begin position="608"/>
        <end position="629"/>
    </location>
</feature>
<dbReference type="AlphaFoldDB" id="A0A226CVJ2"/>
<keyword evidence="2" id="KW-1133">Transmembrane helix</keyword>
<keyword evidence="2" id="KW-0472">Membrane</keyword>
<feature type="transmembrane region" description="Helical" evidence="2">
    <location>
        <begin position="780"/>
        <end position="798"/>
    </location>
</feature>
<feature type="compositionally biased region" description="Low complexity" evidence="1">
    <location>
        <begin position="183"/>
        <end position="192"/>
    </location>
</feature>
<gene>
    <name evidence="3" type="ORF">Fcan01_27809</name>
</gene>
<evidence type="ECO:0000313" key="3">
    <source>
        <dbReference type="EMBL" id="OXA37412.1"/>
    </source>
</evidence>
<feature type="region of interest" description="Disordered" evidence="1">
    <location>
        <begin position="324"/>
        <end position="392"/>
    </location>
</feature>